<proteinExistence type="predicted"/>
<dbReference type="Proteomes" id="UP000580043">
    <property type="component" value="Unassembled WGS sequence"/>
</dbReference>
<dbReference type="AlphaFoldDB" id="A0A848G8L3"/>
<dbReference type="NCBIfam" id="TIGR02595">
    <property type="entry name" value="PEP_CTERM"/>
    <property type="match status" value="1"/>
</dbReference>
<feature type="transmembrane region" description="Helical" evidence="1">
    <location>
        <begin position="181"/>
        <end position="198"/>
    </location>
</feature>
<dbReference type="EMBL" id="JABBGA010000013">
    <property type="protein sequence ID" value="NML27186.1"/>
    <property type="molecule type" value="Genomic_DNA"/>
</dbReference>
<gene>
    <name evidence="3" type="ORF">HHL15_15645</name>
</gene>
<evidence type="ECO:0000259" key="2">
    <source>
        <dbReference type="Pfam" id="PF07589"/>
    </source>
</evidence>
<keyword evidence="4" id="KW-1185">Reference proteome</keyword>
<sequence>MRYLPFLLVFVVIGAMSSLVEADRALGEDVAAALPEDTEAQSPWARSGAPAEVPWEGKALQASGLFLGPEGVGGEAVRLVTPFSGLHADIAQAPGMRPAAARQLGPDALLYGIELDSDALLDSIASQALLASDPLAAFRAVPGTGGSGRGLFEPVGDDASGAFLDRLYRIAGEAAGLLPEPASLALFGLGLVGLGLALRGRR</sequence>
<keyword evidence="1" id="KW-0472">Membrane</keyword>
<keyword evidence="1" id="KW-1133">Transmembrane helix</keyword>
<evidence type="ECO:0000256" key="1">
    <source>
        <dbReference type="SAM" id="Phobius"/>
    </source>
</evidence>
<dbReference type="Pfam" id="PF07589">
    <property type="entry name" value="PEP-CTERM"/>
    <property type="match status" value="1"/>
</dbReference>
<evidence type="ECO:0000313" key="4">
    <source>
        <dbReference type="Proteomes" id="UP000580043"/>
    </source>
</evidence>
<keyword evidence="1" id="KW-0812">Transmembrane</keyword>
<organism evidence="3 4">
    <name type="scientific">Zoogloea dura</name>
    <dbReference type="NCBI Taxonomy" id="2728840"/>
    <lineage>
        <taxon>Bacteria</taxon>
        <taxon>Pseudomonadati</taxon>
        <taxon>Pseudomonadota</taxon>
        <taxon>Betaproteobacteria</taxon>
        <taxon>Rhodocyclales</taxon>
        <taxon>Zoogloeaceae</taxon>
        <taxon>Zoogloea</taxon>
    </lineage>
</organism>
<comment type="caution">
    <text evidence="3">The sequence shown here is derived from an EMBL/GenBank/DDBJ whole genome shotgun (WGS) entry which is preliminary data.</text>
</comment>
<dbReference type="RefSeq" id="WP_169146725.1">
    <property type="nucleotide sequence ID" value="NZ_JABBGA010000013.1"/>
</dbReference>
<evidence type="ECO:0000313" key="3">
    <source>
        <dbReference type="EMBL" id="NML27186.1"/>
    </source>
</evidence>
<name>A0A848G8L3_9RHOO</name>
<feature type="domain" description="Ice-binding protein C-terminal" evidence="2">
    <location>
        <begin position="179"/>
        <end position="202"/>
    </location>
</feature>
<reference evidence="3 4" key="1">
    <citation type="submission" date="2020-04" db="EMBL/GenBank/DDBJ databases">
        <title>Zoogloea sp. G-4-1-14 isolated from soil.</title>
        <authorList>
            <person name="Dahal R.H."/>
        </authorList>
    </citation>
    <scope>NUCLEOTIDE SEQUENCE [LARGE SCALE GENOMIC DNA]</scope>
    <source>
        <strain evidence="3 4">G-4-1-14</strain>
    </source>
</reference>
<accession>A0A848G8L3</accession>
<protein>
    <submittedName>
        <fullName evidence="3">PEP-CTERM sorting domain-containing protein</fullName>
    </submittedName>
</protein>
<dbReference type="InterPro" id="IPR013424">
    <property type="entry name" value="Ice-binding_C"/>
</dbReference>